<evidence type="ECO:0000256" key="1">
    <source>
        <dbReference type="SAM" id="MobiDB-lite"/>
    </source>
</evidence>
<protein>
    <submittedName>
        <fullName evidence="2">Uncharacterized protein</fullName>
    </submittedName>
</protein>
<name>A0A388LWD8_CHABU</name>
<dbReference type="Proteomes" id="UP000265515">
    <property type="component" value="Unassembled WGS sequence"/>
</dbReference>
<feature type="compositionally biased region" description="Acidic residues" evidence="1">
    <location>
        <begin position="78"/>
        <end position="91"/>
    </location>
</feature>
<comment type="caution">
    <text evidence="2">The sequence shown here is derived from an EMBL/GenBank/DDBJ whole genome shotgun (WGS) entry which is preliminary data.</text>
</comment>
<evidence type="ECO:0000313" key="3">
    <source>
        <dbReference type="Proteomes" id="UP000265515"/>
    </source>
</evidence>
<gene>
    <name evidence="2" type="ORF">CBR_g41680</name>
</gene>
<proteinExistence type="predicted"/>
<dbReference type="AlphaFoldDB" id="A0A388LWD8"/>
<accession>A0A388LWD8</accession>
<dbReference type="EMBL" id="BFEA01000572">
    <property type="protein sequence ID" value="GBG86616.1"/>
    <property type="molecule type" value="Genomic_DNA"/>
</dbReference>
<sequence>MLRQRLAGQGSDAGQRREEGGSRELMIVSEQGLRQGETGIGTGDQQNRRLRGDGVRRTEGRDGRQGITEEEGKRQVDPEDTEEEEEKEGDEDSPRDIQVRAIVRLREDQAVKDNLIFPFVCTLQGQEIYVLCVRTEDGRHVMPASNITEMPSPQFVIMKVRQLFSEQFIFRLFPEDSVTRISVDLPGGFKARYLISSADAHIPLELWMNIGSVNLVGIPLRLFLSDLNGELEGVSIEPGMTATLLHRLNDDLLKRRNLLSTCFAKVLSCRWPEALSAPGLIQSTTLHMAPYGEN</sequence>
<evidence type="ECO:0000313" key="2">
    <source>
        <dbReference type="EMBL" id="GBG86616.1"/>
    </source>
</evidence>
<reference evidence="2 3" key="1">
    <citation type="journal article" date="2018" name="Cell">
        <title>The Chara Genome: Secondary Complexity and Implications for Plant Terrestrialization.</title>
        <authorList>
            <person name="Nishiyama T."/>
            <person name="Sakayama H."/>
            <person name="Vries J.D."/>
            <person name="Buschmann H."/>
            <person name="Saint-Marcoux D."/>
            <person name="Ullrich K.K."/>
            <person name="Haas F.B."/>
            <person name="Vanderstraeten L."/>
            <person name="Becker D."/>
            <person name="Lang D."/>
            <person name="Vosolsobe S."/>
            <person name="Rombauts S."/>
            <person name="Wilhelmsson P.K.I."/>
            <person name="Janitza P."/>
            <person name="Kern R."/>
            <person name="Heyl A."/>
            <person name="Rumpler F."/>
            <person name="Villalobos L.I.A.C."/>
            <person name="Clay J.M."/>
            <person name="Skokan R."/>
            <person name="Toyoda A."/>
            <person name="Suzuki Y."/>
            <person name="Kagoshima H."/>
            <person name="Schijlen E."/>
            <person name="Tajeshwar N."/>
            <person name="Catarino B."/>
            <person name="Hetherington A.J."/>
            <person name="Saltykova A."/>
            <person name="Bonnot C."/>
            <person name="Breuninger H."/>
            <person name="Symeonidi A."/>
            <person name="Radhakrishnan G.V."/>
            <person name="Van Nieuwerburgh F."/>
            <person name="Deforce D."/>
            <person name="Chang C."/>
            <person name="Karol K.G."/>
            <person name="Hedrich R."/>
            <person name="Ulvskov P."/>
            <person name="Glockner G."/>
            <person name="Delwiche C.F."/>
            <person name="Petrasek J."/>
            <person name="Van de Peer Y."/>
            <person name="Friml J."/>
            <person name="Beilby M."/>
            <person name="Dolan L."/>
            <person name="Kohara Y."/>
            <person name="Sugano S."/>
            <person name="Fujiyama A."/>
            <person name="Delaux P.-M."/>
            <person name="Quint M."/>
            <person name="TheiBen G."/>
            <person name="Hagemann M."/>
            <person name="Harholt J."/>
            <person name="Dunand C."/>
            <person name="Zachgo S."/>
            <person name="Langdale J."/>
            <person name="Maumus F."/>
            <person name="Straeten D.V.D."/>
            <person name="Gould S.B."/>
            <person name="Rensing S.A."/>
        </authorList>
    </citation>
    <scope>NUCLEOTIDE SEQUENCE [LARGE SCALE GENOMIC DNA]</scope>
    <source>
        <strain evidence="2 3">S276</strain>
    </source>
</reference>
<keyword evidence="3" id="KW-1185">Reference proteome</keyword>
<feature type="region of interest" description="Disordered" evidence="1">
    <location>
        <begin position="1"/>
        <end position="95"/>
    </location>
</feature>
<dbReference type="Gramene" id="GBG86616">
    <property type="protein sequence ID" value="GBG86616"/>
    <property type="gene ID" value="CBR_g41680"/>
</dbReference>
<feature type="compositionally biased region" description="Basic and acidic residues" evidence="1">
    <location>
        <begin position="46"/>
        <end position="64"/>
    </location>
</feature>
<organism evidence="2 3">
    <name type="scientific">Chara braunii</name>
    <name type="common">Braun's stonewort</name>
    <dbReference type="NCBI Taxonomy" id="69332"/>
    <lineage>
        <taxon>Eukaryota</taxon>
        <taxon>Viridiplantae</taxon>
        <taxon>Streptophyta</taxon>
        <taxon>Charophyceae</taxon>
        <taxon>Charales</taxon>
        <taxon>Characeae</taxon>
        <taxon>Chara</taxon>
    </lineage>
</organism>